<proteinExistence type="predicted"/>
<dbReference type="AlphaFoldDB" id="A0A0P7AVX5"/>
<evidence type="ECO:0000256" key="1">
    <source>
        <dbReference type="SAM" id="Phobius"/>
    </source>
</evidence>
<keyword evidence="1" id="KW-1133">Transmembrane helix</keyword>
<sequence>MKKNDEFYVSYIEGSLGEKTKNRLKKFVFAAILFIVGAALVFALSQKEFKNSSFELSSDTKIIGIYHENPYPMLRVQLAENTYKNVLLLGFGKLSVNPYLKELKSEVGDLNGKKISIEGNLIYYNGKTLIQITDKEKVFLEAQTAFNIPKNELLSEMTLEGEVVDPKCYFGVMKPGNGKIHRSCAVLCISGGIPPVLVATDANNLSEYYLLTDIKGNPIHKDILPFVGKPSEIKGVVEKNEDWYTFKIDVSNIKLLDTPSNIYYDISMQ</sequence>
<dbReference type="Proteomes" id="UP000050280">
    <property type="component" value="Unassembled WGS sequence"/>
</dbReference>
<dbReference type="EMBL" id="LDJX01000003">
    <property type="protein sequence ID" value="KPM32071.1"/>
    <property type="molecule type" value="Genomic_DNA"/>
</dbReference>
<comment type="caution">
    <text evidence="2">The sequence shown here is derived from an EMBL/GenBank/DDBJ whole genome shotgun (WGS) entry which is preliminary data.</text>
</comment>
<name>A0A0P7AVX5_9FLAO</name>
<organism evidence="2 3">
    <name type="scientific">Croceitalea dokdonensis DOKDO 023</name>
    <dbReference type="NCBI Taxonomy" id="1300341"/>
    <lineage>
        <taxon>Bacteria</taxon>
        <taxon>Pseudomonadati</taxon>
        <taxon>Bacteroidota</taxon>
        <taxon>Flavobacteriia</taxon>
        <taxon>Flavobacteriales</taxon>
        <taxon>Flavobacteriaceae</taxon>
        <taxon>Croceitalea</taxon>
    </lineage>
</organism>
<dbReference type="OrthoDB" id="644473at2"/>
<feature type="transmembrane region" description="Helical" evidence="1">
    <location>
        <begin position="27"/>
        <end position="45"/>
    </location>
</feature>
<keyword evidence="1" id="KW-0812">Transmembrane</keyword>
<reference evidence="2 3" key="1">
    <citation type="submission" date="2015-09" db="EMBL/GenBank/DDBJ databases">
        <title>Genome sequence of the marine flavobacterium Croceitalea dokdonensis DOKDO 023 that contains proton- and sodium-pumping rhodopsins.</title>
        <authorList>
            <person name="Kwon S.-K."/>
            <person name="Lee H.K."/>
            <person name="Kwak M.-J."/>
            <person name="Kim J.F."/>
        </authorList>
    </citation>
    <scope>NUCLEOTIDE SEQUENCE [LARGE SCALE GENOMIC DNA]</scope>
    <source>
        <strain evidence="2 3">DOKDO 023</strain>
    </source>
</reference>
<evidence type="ECO:0000313" key="2">
    <source>
        <dbReference type="EMBL" id="KPM32071.1"/>
    </source>
</evidence>
<accession>A0A0P7AVX5</accession>
<protein>
    <submittedName>
        <fullName evidence="2">Uncharacterized protein</fullName>
    </submittedName>
</protein>
<evidence type="ECO:0000313" key="3">
    <source>
        <dbReference type="Proteomes" id="UP000050280"/>
    </source>
</evidence>
<keyword evidence="1" id="KW-0472">Membrane</keyword>
<dbReference type="STRING" id="1300341.I595_1720"/>
<gene>
    <name evidence="2" type="ORF">I595_1720</name>
</gene>
<dbReference type="PATRIC" id="fig|1300341.3.peg.1905"/>
<dbReference type="RefSeq" id="WP_054558877.1">
    <property type="nucleotide sequence ID" value="NZ_LDJX01000003.1"/>
</dbReference>
<keyword evidence="3" id="KW-1185">Reference proteome</keyword>